<dbReference type="AlphaFoldDB" id="A0A098S6L2"/>
<dbReference type="InterPro" id="IPR007527">
    <property type="entry name" value="Znf_SWIM"/>
</dbReference>
<dbReference type="EMBL" id="JPOS01000033">
    <property type="protein sequence ID" value="KGE87751.1"/>
    <property type="molecule type" value="Genomic_DNA"/>
</dbReference>
<name>A0A098S6L2_9BACT</name>
<sequence length="442" mass="50062">MSWTYATLQAYAPNTLVLNRARALFYGRKWENVASDGDALWGICKSTGELTYPVMVTLDGKAFHCTCKNRYRPCQHVLSLLLFFLRKNDQITPADERPGWVRDAIRQPEARKSAVADTSEREARLHKRIVEMKSGVEELDQWLRDVIRQGLSSLEGAGPDFWERIAARMVDAKLGSVARRIRSFPKLMEEEQWHGKLLGALSELYLFVQSFRQLEGLPQAMQVELLSYGGVNLKKEEVLEGPAVSDRWLVIGLVEGEEEKLRYRRTWLVGEQTGRFALILDFAWGNERFEGHWVLGSALQGELVYYPGTYPLRALLKRVQPYRQPMDAIPITEHGQEMLEAYAQALSKNPWLSGFPVLLGQIRAVWQSGKVVLLDARGMEIPVQAEEAHEWVLLAVGGHQEVTVFGEWTGESLRALSVLDSSRIIQLQGPPPSAFGEAEEML</sequence>
<dbReference type="RefSeq" id="WP_044221108.1">
    <property type="nucleotide sequence ID" value="NZ_JBKAGJ010000023.1"/>
</dbReference>
<accession>A0A098S6L2</accession>
<dbReference type="Proteomes" id="UP000029736">
    <property type="component" value="Unassembled WGS sequence"/>
</dbReference>
<keyword evidence="4" id="KW-1185">Reference proteome</keyword>
<keyword evidence="1" id="KW-0863">Zinc-finger</keyword>
<dbReference type="OrthoDB" id="9816340at2"/>
<proteinExistence type="predicted"/>
<evidence type="ECO:0000313" key="3">
    <source>
        <dbReference type="EMBL" id="KGE87751.1"/>
    </source>
</evidence>
<dbReference type="GO" id="GO:0008270">
    <property type="term" value="F:zinc ion binding"/>
    <property type="evidence" value="ECO:0007669"/>
    <property type="project" value="UniProtKB-KW"/>
</dbReference>
<dbReference type="PROSITE" id="PS50966">
    <property type="entry name" value="ZF_SWIM"/>
    <property type="match status" value="1"/>
</dbReference>
<protein>
    <recommendedName>
        <fullName evidence="2">SWIM-type domain-containing protein</fullName>
    </recommendedName>
</protein>
<reference evidence="3 4" key="1">
    <citation type="journal article" date="2014" name="Int. J. Syst. Evol. Microbiol.">
        <title>Phaeodactylibacter xiamenensis gen. nov., sp. nov., a member of the family Saprospiraceae isolated from the marine alga Phaeodactylum tricornutum.</title>
        <authorList>
            <person name="Chen Z.Jr."/>
            <person name="Lei X."/>
            <person name="Lai Q."/>
            <person name="Li Y."/>
            <person name="Zhang B."/>
            <person name="Zhang J."/>
            <person name="Zhang H."/>
            <person name="Yang L."/>
            <person name="Zheng W."/>
            <person name="Tian Y."/>
            <person name="Yu Z."/>
            <person name="Xu H.Jr."/>
            <person name="Zheng T."/>
        </authorList>
    </citation>
    <scope>NUCLEOTIDE SEQUENCE [LARGE SCALE GENOMIC DNA]</scope>
    <source>
        <strain evidence="3 4">KD52</strain>
    </source>
</reference>
<keyword evidence="1" id="KW-0479">Metal-binding</keyword>
<evidence type="ECO:0000313" key="4">
    <source>
        <dbReference type="Proteomes" id="UP000029736"/>
    </source>
</evidence>
<keyword evidence="1" id="KW-0862">Zinc</keyword>
<organism evidence="3 4">
    <name type="scientific">Phaeodactylibacter xiamenensis</name>
    <dbReference type="NCBI Taxonomy" id="1524460"/>
    <lineage>
        <taxon>Bacteria</taxon>
        <taxon>Pseudomonadati</taxon>
        <taxon>Bacteroidota</taxon>
        <taxon>Saprospiria</taxon>
        <taxon>Saprospirales</taxon>
        <taxon>Haliscomenobacteraceae</taxon>
        <taxon>Phaeodactylibacter</taxon>
    </lineage>
</organism>
<comment type="caution">
    <text evidence="3">The sequence shown here is derived from an EMBL/GenBank/DDBJ whole genome shotgun (WGS) entry which is preliminary data.</text>
</comment>
<dbReference type="STRING" id="1524460.IX84_13325"/>
<evidence type="ECO:0000259" key="2">
    <source>
        <dbReference type="PROSITE" id="PS50966"/>
    </source>
</evidence>
<feature type="domain" description="SWIM-type" evidence="2">
    <location>
        <begin position="52"/>
        <end position="85"/>
    </location>
</feature>
<evidence type="ECO:0000256" key="1">
    <source>
        <dbReference type="PROSITE-ProRule" id="PRU00325"/>
    </source>
</evidence>
<gene>
    <name evidence="3" type="ORF">IX84_13325</name>
</gene>